<gene>
    <name evidence="6 7" type="primary">rsmG</name>
    <name evidence="7" type="ORF">H0I76_15125</name>
</gene>
<comment type="caution">
    <text evidence="6">Lacks conserved residue(s) required for the propagation of feature annotation.</text>
</comment>
<feature type="binding site" evidence="6">
    <location>
        <position position="71"/>
    </location>
    <ligand>
        <name>S-adenosyl-L-methionine</name>
        <dbReference type="ChEBI" id="CHEBI:59789"/>
    </ligand>
</feature>
<sequence>MTPEGFAAEFDVSRETLDRLLRYEAVLRHWNPRINLVARASLDDVWARHFADSAQLVGLAPPSPANWVDMGSGAGFPGLVVAAILAEQAPGCRVSLIESDGRKSAFLHSAAREMGIEVGIETTRIEDAPARSVDVVSARALAPLDALLALAQRFCGSGTRLLFPKGRMVESELTDARAHWHIDARLHVSRTDPSGRIVEVRDFHPRRDN</sequence>
<proteinExistence type="inferred from homology"/>
<comment type="similarity">
    <text evidence="6">Belongs to the methyltransferase superfamily. RNA methyltransferase RsmG family.</text>
</comment>
<evidence type="ECO:0000256" key="4">
    <source>
        <dbReference type="ARBA" id="ARBA00022679"/>
    </source>
</evidence>
<dbReference type="Pfam" id="PF02527">
    <property type="entry name" value="GidB"/>
    <property type="match status" value="1"/>
</dbReference>
<dbReference type="EMBL" id="JAEHHL010000009">
    <property type="protein sequence ID" value="MBK0400531.1"/>
    <property type="molecule type" value="Genomic_DNA"/>
</dbReference>
<protein>
    <recommendedName>
        <fullName evidence="6">Ribosomal RNA small subunit methyltransferase G</fullName>
        <ecNumber evidence="6">2.1.1.170</ecNumber>
    </recommendedName>
    <alternativeName>
        <fullName evidence="6">16S rRNA 7-methylguanosine methyltransferase</fullName>
        <shortName evidence="6">16S rRNA m7G methyltransferase</shortName>
    </alternativeName>
</protein>
<reference evidence="7" key="1">
    <citation type="submission" date="2020-12" db="EMBL/GenBank/DDBJ databases">
        <title>Bacterial taxonomy.</title>
        <authorList>
            <person name="Pan X."/>
        </authorList>
    </citation>
    <scope>NUCLEOTIDE SEQUENCE</scope>
    <source>
        <strain evidence="7">M0105</strain>
    </source>
</reference>
<comment type="caution">
    <text evidence="7">The sequence shown here is derived from an EMBL/GenBank/DDBJ whole genome shotgun (WGS) entry which is preliminary data.</text>
</comment>
<comment type="subcellular location">
    <subcellularLocation>
        <location evidence="6">Cytoplasm</location>
    </subcellularLocation>
</comment>
<dbReference type="GO" id="GO:0070043">
    <property type="term" value="F:rRNA (guanine-N7-)-methyltransferase activity"/>
    <property type="evidence" value="ECO:0007669"/>
    <property type="project" value="UniProtKB-UniRule"/>
</dbReference>
<dbReference type="EC" id="2.1.1.170" evidence="6"/>
<dbReference type="NCBIfam" id="TIGR00138">
    <property type="entry name" value="rsmG_gidB"/>
    <property type="match status" value="1"/>
</dbReference>
<comment type="function">
    <text evidence="6">Specifically methylates the N7 position of guanine in position 527 of 16S rRNA.</text>
</comment>
<keyword evidence="5 6" id="KW-0949">S-adenosyl-L-methionine</keyword>
<dbReference type="SUPFAM" id="SSF53335">
    <property type="entry name" value="S-adenosyl-L-methionine-dependent methyltransferases"/>
    <property type="match status" value="1"/>
</dbReference>
<keyword evidence="4 6" id="KW-0808">Transferase</keyword>
<dbReference type="InterPro" id="IPR003682">
    <property type="entry name" value="rRNA_ssu_MeTfrase_G"/>
</dbReference>
<dbReference type="Gene3D" id="3.40.50.150">
    <property type="entry name" value="Vaccinia Virus protein VP39"/>
    <property type="match status" value="1"/>
</dbReference>
<dbReference type="AlphaFoldDB" id="A0A8J7SG22"/>
<evidence type="ECO:0000256" key="6">
    <source>
        <dbReference type="HAMAP-Rule" id="MF_00074"/>
    </source>
</evidence>
<keyword evidence="8" id="KW-1185">Reference proteome</keyword>
<evidence type="ECO:0000256" key="2">
    <source>
        <dbReference type="ARBA" id="ARBA00022552"/>
    </source>
</evidence>
<evidence type="ECO:0000256" key="5">
    <source>
        <dbReference type="ARBA" id="ARBA00022691"/>
    </source>
</evidence>
<name>A0A8J7SG22_9RHOB</name>
<evidence type="ECO:0000313" key="7">
    <source>
        <dbReference type="EMBL" id="MBK0400531.1"/>
    </source>
</evidence>
<dbReference type="HAMAP" id="MF_00074">
    <property type="entry name" value="16SrRNA_methyltr_G"/>
    <property type="match status" value="1"/>
</dbReference>
<evidence type="ECO:0000313" key="8">
    <source>
        <dbReference type="Proteomes" id="UP000655420"/>
    </source>
</evidence>
<keyword evidence="3 6" id="KW-0489">Methyltransferase</keyword>
<dbReference type="InterPro" id="IPR029063">
    <property type="entry name" value="SAM-dependent_MTases_sf"/>
</dbReference>
<keyword evidence="2 6" id="KW-0698">rRNA processing</keyword>
<feature type="binding site" evidence="6">
    <location>
        <position position="139"/>
    </location>
    <ligand>
        <name>S-adenosyl-L-methionine</name>
        <dbReference type="ChEBI" id="CHEBI:59789"/>
    </ligand>
</feature>
<dbReference type="Proteomes" id="UP000655420">
    <property type="component" value="Unassembled WGS sequence"/>
</dbReference>
<dbReference type="RefSeq" id="WP_200611451.1">
    <property type="nucleotide sequence ID" value="NZ_JAEHHL010000009.1"/>
</dbReference>
<organism evidence="7 8">
    <name type="scientific">Thermohalobaculum xanthum</name>
    <dbReference type="NCBI Taxonomy" id="2753746"/>
    <lineage>
        <taxon>Bacteria</taxon>
        <taxon>Pseudomonadati</taxon>
        <taxon>Pseudomonadota</taxon>
        <taxon>Alphaproteobacteria</taxon>
        <taxon>Rhodobacterales</taxon>
        <taxon>Paracoccaceae</taxon>
        <taxon>Thermohalobaculum</taxon>
    </lineage>
</organism>
<dbReference type="PANTHER" id="PTHR31760:SF0">
    <property type="entry name" value="S-ADENOSYL-L-METHIONINE-DEPENDENT METHYLTRANSFERASES SUPERFAMILY PROTEIN"/>
    <property type="match status" value="1"/>
</dbReference>
<accession>A0A8J7SG22</accession>
<dbReference type="PIRSF" id="PIRSF003078">
    <property type="entry name" value="GidB"/>
    <property type="match status" value="1"/>
</dbReference>
<evidence type="ECO:0000256" key="1">
    <source>
        <dbReference type="ARBA" id="ARBA00022490"/>
    </source>
</evidence>
<dbReference type="PANTHER" id="PTHR31760">
    <property type="entry name" value="S-ADENOSYL-L-METHIONINE-DEPENDENT METHYLTRANSFERASES SUPERFAMILY PROTEIN"/>
    <property type="match status" value="1"/>
</dbReference>
<feature type="binding site" evidence="6">
    <location>
        <begin position="125"/>
        <end position="126"/>
    </location>
    <ligand>
        <name>S-adenosyl-L-methionine</name>
        <dbReference type="ChEBI" id="CHEBI:59789"/>
    </ligand>
</feature>
<keyword evidence="1 6" id="KW-0963">Cytoplasm</keyword>
<evidence type="ECO:0000256" key="3">
    <source>
        <dbReference type="ARBA" id="ARBA00022603"/>
    </source>
</evidence>
<feature type="binding site" evidence="6">
    <location>
        <position position="76"/>
    </location>
    <ligand>
        <name>S-adenosyl-L-methionine</name>
        <dbReference type="ChEBI" id="CHEBI:59789"/>
    </ligand>
</feature>
<comment type="catalytic activity">
    <reaction evidence="6">
        <text>guanosine(527) in 16S rRNA + S-adenosyl-L-methionine = N(7)-methylguanosine(527) in 16S rRNA + S-adenosyl-L-homocysteine</text>
        <dbReference type="Rhea" id="RHEA:42732"/>
        <dbReference type="Rhea" id="RHEA-COMP:10209"/>
        <dbReference type="Rhea" id="RHEA-COMP:10210"/>
        <dbReference type="ChEBI" id="CHEBI:57856"/>
        <dbReference type="ChEBI" id="CHEBI:59789"/>
        <dbReference type="ChEBI" id="CHEBI:74269"/>
        <dbReference type="ChEBI" id="CHEBI:74480"/>
        <dbReference type="EC" id="2.1.1.170"/>
    </reaction>
</comment>
<dbReference type="GO" id="GO:0005829">
    <property type="term" value="C:cytosol"/>
    <property type="evidence" value="ECO:0007669"/>
    <property type="project" value="TreeGrafter"/>
</dbReference>